<dbReference type="AlphaFoldDB" id="A0A915KK78"/>
<sequence length="123" mass="13983">MDTAKAKTEKAIKNNQLAIDTLTVALNAIEIEAKSETDPVIKEKLSSLKQQFTQLITSYNSSTKVFDCKYNKMLGFMTCTTAMDVKSMKTIALYTARGMRRYKLQRQYCNEINNDLSIDVHTI</sequence>
<dbReference type="WBParaSite" id="nRc.2.0.1.t38832-RA">
    <property type="protein sequence ID" value="nRc.2.0.1.t38832-RA"/>
    <property type="gene ID" value="nRc.2.0.1.g38832"/>
</dbReference>
<evidence type="ECO:0000313" key="1">
    <source>
        <dbReference type="Proteomes" id="UP000887565"/>
    </source>
</evidence>
<evidence type="ECO:0000313" key="2">
    <source>
        <dbReference type="WBParaSite" id="nRc.2.0.1.t38832-RA"/>
    </source>
</evidence>
<reference evidence="2" key="1">
    <citation type="submission" date="2022-11" db="UniProtKB">
        <authorList>
            <consortium name="WormBaseParasite"/>
        </authorList>
    </citation>
    <scope>IDENTIFICATION</scope>
</reference>
<dbReference type="Proteomes" id="UP000887565">
    <property type="component" value="Unplaced"/>
</dbReference>
<keyword evidence="1" id="KW-1185">Reference proteome</keyword>
<protein>
    <submittedName>
        <fullName evidence="2">Uncharacterized protein</fullName>
    </submittedName>
</protein>
<organism evidence="1 2">
    <name type="scientific">Romanomermis culicivorax</name>
    <name type="common">Nematode worm</name>
    <dbReference type="NCBI Taxonomy" id="13658"/>
    <lineage>
        <taxon>Eukaryota</taxon>
        <taxon>Metazoa</taxon>
        <taxon>Ecdysozoa</taxon>
        <taxon>Nematoda</taxon>
        <taxon>Enoplea</taxon>
        <taxon>Dorylaimia</taxon>
        <taxon>Mermithida</taxon>
        <taxon>Mermithoidea</taxon>
        <taxon>Mermithidae</taxon>
        <taxon>Romanomermis</taxon>
    </lineage>
</organism>
<name>A0A915KK78_ROMCU</name>
<accession>A0A915KK78</accession>
<proteinExistence type="predicted"/>